<feature type="transmembrane region" description="Helical" evidence="5">
    <location>
        <begin position="46"/>
        <end position="67"/>
    </location>
</feature>
<sequence>MDEVLYMQESDIQQNKGMAIIAYILFFIPLLAAKESPFAQYHAKQGLNLFLLALAVNIVLGIIPIIGWLLLPLANLGVLALAILGIVNAVNGQNKPLPLIGQIVIMK</sequence>
<evidence type="ECO:0000256" key="2">
    <source>
        <dbReference type="ARBA" id="ARBA00022692"/>
    </source>
</evidence>
<organism evidence="6 7">
    <name type="scientific">Cohnella cholangitidis</name>
    <dbReference type="NCBI Taxonomy" id="2598458"/>
    <lineage>
        <taxon>Bacteria</taxon>
        <taxon>Bacillati</taxon>
        <taxon>Bacillota</taxon>
        <taxon>Bacilli</taxon>
        <taxon>Bacillales</taxon>
        <taxon>Paenibacillaceae</taxon>
        <taxon>Cohnella</taxon>
    </lineage>
</organism>
<evidence type="ECO:0000256" key="4">
    <source>
        <dbReference type="ARBA" id="ARBA00023136"/>
    </source>
</evidence>
<dbReference type="Pfam" id="PF09685">
    <property type="entry name" value="MamF_MmsF"/>
    <property type="match status" value="1"/>
</dbReference>
<evidence type="ECO:0000313" key="7">
    <source>
        <dbReference type="Proteomes" id="UP000515679"/>
    </source>
</evidence>
<dbReference type="Proteomes" id="UP000515679">
    <property type="component" value="Chromosome"/>
</dbReference>
<evidence type="ECO:0000256" key="5">
    <source>
        <dbReference type="SAM" id="Phobius"/>
    </source>
</evidence>
<reference evidence="6 7" key="1">
    <citation type="submission" date="2019-07" db="EMBL/GenBank/DDBJ databases">
        <authorList>
            <person name="Kim J.K."/>
            <person name="Cheong H.-M."/>
            <person name="Choi Y."/>
            <person name="Hwang K.J."/>
            <person name="Lee S."/>
            <person name="Choi C."/>
        </authorList>
    </citation>
    <scope>NUCLEOTIDE SEQUENCE [LARGE SCALE GENOMIC DNA]</scope>
    <source>
        <strain evidence="6 7">KS 22</strain>
    </source>
</reference>
<evidence type="ECO:0000256" key="1">
    <source>
        <dbReference type="ARBA" id="ARBA00004141"/>
    </source>
</evidence>
<feature type="transmembrane region" description="Helical" evidence="5">
    <location>
        <begin position="73"/>
        <end position="90"/>
    </location>
</feature>
<evidence type="ECO:0008006" key="8">
    <source>
        <dbReference type="Google" id="ProtNLM"/>
    </source>
</evidence>
<dbReference type="InterPro" id="IPR019109">
    <property type="entry name" value="MamF_MmsF"/>
</dbReference>
<feature type="transmembrane region" description="Helical" evidence="5">
    <location>
        <begin position="17"/>
        <end position="34"/>
    </location>
</feature>
<name>A0A7G5C6J7_9BACL</name>
<accession>A0A7G5C6J7</accession>
<dbReference type="KEGG" id="cchl:FPL14_01440"/>
<evidence type="ECO:0000256" key="3">
    <source>
        <dbReference type="ARBA" id="ARBA00022989"/>
    </source>
</evidence>
<comment type="subcellular location">
    <subcellularLocation>
        <location evidence="1">Membrane</location>
        <topology evidence="1">Multi-pass membrane protein</topology>
    </subcellularLocation>
</comment>
<protein>
    <recommendedName>
        <fullName evidence="8">DUF4870 domain-containing protein</fullName>
    </recommendedName>
</protein>
<proteinExistence type="predicted"/>
<keyword evidence="2 5" id="KW-0812">Transmembrane</keyword>
<dbReference type="EMBL" id="CP041969">
    <property type="protein sequence ID" value="QMV44831.1"/>
    <property type="molecule type" value="Genomic_DNA"/>
</dbReference>
<evidence type="ECO:0000313" key="6">
    <source>
        <dbReference type="EMBL" id="QMV44831.1"/>
    </source>
</evidence>
<keyword evidence="3 5" id="KW-1133">Transmembrane helix</keyword>
<keyword evidence="4 5" id="KW-0472">Membrane</keyword>
<gene>
    <name evidence="6" type="ORF">FPL14_01440</name>
</gene>
<keyword evidence="7" id="KW-1185">Reference proteome</keyword>
<dbReference type="AlphaFoldDB" id="A0A7G5C6J7"/>